<evidence type="ECO:0000256" key="1">
    <source>
        <dbReference type="ARBA" id="ARBA00001974"/>
    </source>
</evidence>
<dbReference type="KEGG" id="lfc:LFE_0315"/>
<dbReference type="GO" id="GO:0030488">
    <property type="term" value="P:tRNA methylation"/>
    <property type="evidence" value="ECO:0007669"/>
    <property type="project" value="TreeGrafter"/>
</dbReference>
<dbReference type="InterPro" id="IPR004417">
    <property type="entry name" value="TrmFO"/>
</dbReference>
<dbReference type="EC" id="2.1.1.74" evidence="10"/>
<evidence type="ECO:0000256" key="9">
    <source>
        <dbReference type="ARBA" id="ARBA00023027"/>
    </source>
</evidence>
<dbReference type="Proteomes" id="UP000007382">
    <property type="component" value="Chromosome"/>
</dbReference>
<keyword evidence="4 10" id="KW-0285">Flavoprotein</keyword>
<sequence>MSRLRTDLPVVTVIGAGLAGTEAALSLSSLGHRVRLFEMRPVLMSGAHKTALAGELVCSNSLKSLDPLTPHGLLKEELLALNSPVIEAAVSSRIPGGGALVVDRDRFATLLDGRLSSDPDIQVIREPVLKLPSVRPLVIATGPLTHPALMDDLVRYLPGMKLSFYDAIAPIVDAESLDLESLYPGDRHGVPGQGDYLNAPMSQELYHAFCQEILLGEKVPPHEGVEDDPASLRAFSACQPIESLVESGMETLAHGPLRPVGLPDPRTGERPYAVVQLRRETLSGSAYNLVGFQTRLKQGEQARIFRMIPGLSNASFLRFGSLHRNTFVDAPSLLMADLSIRGLPGVYITGQLLGVEGYTESVAMGHMTAMAVHASWGGERLPAETILPPGETALGSLLTGLSNPSGGVFCPINLHFGLFPEPGKRGQGKNAQESRRQTIVRNAQEAFSVWRKKTASDALHGEACGR</sequence>
<dbReference type="RefSeq" id="WP_014448530.1">
    <property type="nucleotide sequence ID" value="NC_017094.1"/>
</dbReference>
<dbReference type="HAMAP" id="MF_01037">
    <property type="entry name" value="TrmFO"/>
    <property type="match status" value="1"/>
</dbReference>
<accession>I0IL88</accession>
<protein>
    <recommendedName>
        <fullName evidence="10">Methylenetetrahydrofolate--tRNA-(uracil-5-)-methyltransferase TrmFO</fullName>
        <ecNumber evidence="10">2.1.1.74</ecNumber>
    </recommendedName>
    <alternativeName>
        <fullName evidence="10">Folate-dependent tRNA (uracil-5-)-methyltransferase</fullName>
    </alternativeName>
    <alternativeName>
        <fullName evidence="10">Folate-dependent tRNA(M-5-U54)-methyltransferase</fullName>
    </alternativeName>
</protein>
<dbReference type="Gene3D" id="3.50.50.60">
    <property type="entry name" value="FAD/NAD(P)-binding domain"/>
    <property type="match status" value="2"/>
</dbReference>
<feature type="domain" description="MnmG N-terminal" evidence="11">
    <location>
        <begin position="11"/>
        <end position="376"/>
    </location>
</feature>
<evidence type="ECO:0000256" key="4">
    <source>
        <dbReference type="ARBA" id="ARBA00022630"/>
    </source>
</evidence>
<comment type="subcellular location">
    <subcellularLocation>
        <location evidence="10">Cytoplasm</location>
    </subcellularLocation>
</comment>
<organism evidence="12 13">
    <name type="scientific">Leptospirillum ferrooxidans (strain C2-3)</name>
    <dbReference type="NCBI Taxonomy" id="1162668"/>
    <lineage>
        <taxon>Bacteria</taxon>
        <taxon>Pseudomonadati</taxon>
        <taxon>Nitrospirota</taxon>
        <taxon>Nitrospiria</taxon>
        <taxon>Nitrospirales</taxon>
        <taxon>Nitrospiraceae</taxon>
        <taxon>Leptospirillum</taxon>
    </lineage>
</organism>
<name>I0IL88_LEPFC</name>
<keyword evidence="2 10" id="KW-0963">Cytoplasm</keyword>
<dbReference type="SUPFAM" id="SSF51905">
    <property type="entry name" value="FAD/NAD(P)-binding domain"/>
    <property type="match status" value="1"/>
</dbReference>
<dbReference type="GO" id="GO:0050660">
    <property type="term" value="F:flavin adenine dinucleotide binding"/>
    <property type="evidence" value="ECO:0007669"/>
    <property type="project" value="UniProtKB-UniRule"/>
</dbReference>
<gene>
    <name evidence="10" type="primary">trmFO</name>
    <name evidence="12" type="ordered locus">LFE_0315</name>
</gene>
<comment type="cofactor">
    <cofactor evidence="1 10">
        <name>FAD</name>
        <dbReference type="ChEBI" id="CHEBI:57692"/>
    </cofactor>
</comment>
<evidence type="ECO:0000256" key="7">
    <source>
        <dbReference type="ARBA" id="ARBA00022827"/>
    </source>
</evidence>
<reference evidence="13" key="2">
    <citation type="submission" date="2012-03" db="EMBL/GenBank/DDBJ databases">
        <title>The complete genome sequence of the pioneer microbe on fresh volcanic deposit, Leptospirillum ferrooxidans strain C2-3.</title>
        <authorList>
            <person name="Fujimura R."/>
            <person name="Sato Y."/>
            <person name="Nishizawa T."/>
            <person name="Nanba K."/>
            <person name="Oshima K."/>
            <person name="Hattori M."/>
            <person name="Kamijo T."/>
            <person name="Ohta H."/>
        </authorList>
    </citation>
    <scope>NUCLEOTIDE SEQUENCE [LARGE SCALE GENOMIC DNA]</scope>
    <source>
        <strain evidence="13">C2-3</strain>
    </source>
</reference>
<dbReference type="NCBIfam" id="NF003739">
    <property type="entry name" value="PRK05335.1"/>
    <property type="match status" value="1"/>
</dbReference>
<dbReference type="PANTHER" id="PTHR11806:SF2">
    <property type="entry name" value="METHYLENETETRAHYDROFOLATE--TRNA-(URACIL-5-)-METHYLTRANSFERASE TRMFO"/>
    <property type="match status" value="1"/>
</dbReference>
<dbReference type="GO" id="GO:0005829">
    <property type="term" value="C:cytosol"/>
    <property type="evidence" value="ECO:0007669"/>
    <property type="project" value="TreeGrafter"/>
</dbReference>
<dbReference type="PATRIC" id="fig|1162668.3.peg.362"/>
<dbReference type="eggNOG" id="COG1206">
    <property type="taxonomic scope" value="Bacteria"/>
</dbReference>
<evidence type="ECO:0000313" key="12">
    <source>
        <dbReference type="EMBL" id="BAM06037.1"/>
    </source>
</evidence>
<dbReference type="GO" id="GO:0047151">
    <property type="term" value="F:tRNA (uracil(54)-C5)-methyltransferase activity, 5,10-methylenetetrahydrofolate-dependent"/>
    <property type="evidence" value="ECO:0007669"/>
    <property type="project" value="UniProtKB-UniRule"/>
</dbReference>
<dbReference type="InterPro" id="IPR040131">
    <property type="entry name" value="MnmG_N"/>
</dbReference>
<evidence type="ECO:0000256" key="5">
    <source>
        <dbReference type="ARBA" id="ARBA00022679"/>
    </source>
</evidence>
<comment type="function">
    <text evidence="10">Catalyzes the folate-dependent formation of 5-methyl-uridine at position 54 (M-5-U54) in all tRNAs.</text>
</comment>
<keyword evidence="9 10" id="KW-0520">NAD</keyword>
<dbReference type="GO" id="GO:0002098">
    <property type="term" value="P:tRNA wobble uridine modification"/>
    <property type="evidence" value="ECO:0007669"/>
    <property type="project" value="TreeGrafter"/>
</dbReference>
<comment type="similarity">
    <text evidence="10">Belongs to the MnmG family. TrmFO subfamily.</text>
</comment>
<keyword evidence="7 10" id="KW-0274">FAD</keyword>
<dbReference type="Pfam" id="PF01134">
    <property type="entry name" value="GIDA"/>
    <property type="match status" value="1"/>
</dbReference>
<evidence type="ECO:0000256" key="10">
    <source>
        <dbReference type="HAMAP-Rule" id="MF_01037"/>
    </source>
</evidence>
<comment type="catalytic activity">
    <reaction evidence="10">
        <text>uridine(54) in tRNA + (6R)-5,10-methylene-5,6,7,8-tetrahydrofolate + NADPH + H(+) = 5-methyluridine(54) in tRNA + (6S)-5,6,7,8-tetrahydrofolate + NADP(+)</text>
        <dbReference type="Rhea" id="RHEA:62372"/>
        <dbReference type="Rhea" id="RHEA-COMP:10167"/>
        <dbReference type="Rhea" id="RHEA-COMP:10193"/>
        <dbReference type="ChEBI" id="CHEBI:15378"/>
        <dbReference type="ChEBI" id="CHEBI:15636"/>
        <dbReference type="ChEBI" id="CHEBI:57453"/>
        <dbReference type="ChEBI" id="CHEBI:57783"/>
        <dbReference type="ChEBI" id="CHEBI:58349"/>
        <dbReference type="ChEBI" id="CHEBI:65315"/>
        <dbReference type="ChEBI" id="CHEBI:74447"/>
        <dbReference type="EC" id="2.1.1.74"/>
    </reaction>
</comment>
<reference evidence="12 13" key="1">
    <citation type="journal article" date="2012" name="J. Bacteriol.">
        <title>Complete Genome Sequence of Leptospirillum ferrooxidans Strain C2-3, Isolated from a Fresh Volcanic Ash Deposit on the Island of Miyake, Japan.</title>
        <authorList>
            <person name="Fujimura R."/>
            <person name="Sato Y."/>
            <person name="Nishizawa T."/>
            <person name="Oshima K."/>
            <person name="Kim S.-W."/>
            <person name="Hattori M."/>
            <person name="Kamijo T."/>
            <person name="Ohta H."/>
        </authorList>
    </citation>
    <scope>NUCLEOTIDE SEQUENCE [LARGE SCALE GENOMIC DNA]</scope>
    <source>
        <strain evidence="12 13">C2-3</strain>
    </source>
</reference>
<keyword evidence="5 10" id="KW-0808">Transferase</keyword>
<keyword evidence="13" id="KW-1185">Reference proteome</keyword>
<evidence type="ECO:0000256" key="2">
    <source>
        <dbReference type="ARBA" id="ARBA00022490"/>
    </source>
</evidence>
<evidence type="ECO:0000313" key="13">
    <source>
        <dbReference type="Proteomes" id="UP000007382"/>
    </source>
</evidence>
<dbReference type="PRINTS" id="PR00411">
    <property type="entry name" value="PNDRDTASEI"/>
</dbReference>
<keyword evidence="3 10" id="KW-0489">Methyltransferase</keyword>
<dbReference type="InterPro" id="IPR036188">
    <property type="entry name" value="FAD/NAD-bd_sf"/>
</dbReference>
<dbReference type="HOGENOM" id="CLU_033057_1_0_0"/>
<comment type="catalytic activity">
    <reaction evidence="10">
        <text>uridine(54) in tRNA + (6R)-5,10-methylene-5,6,7,8-tetrahydrofolate + NADH + H(+) = 5-methyluridine(54) in tRNA + (6S)-5,6,7,8-tetrahydrofolate + NAD(+)</text>
        <dbReference type="Rhea" id="RHEA:16873"/>
        <dbReference type="Rhea" id="RHEA-COMP:10167"/>
        <dbReference type="Rhea" id="RHEA-COMP:10193"/>
        <dbReference type="ChEBI" id="CHEBI:15378"/>
        <dbReference type="ChEBI" id="CHEBI:15636"/>
        <dbReference type="ChEBI" id="CHEBI:57453"/>
        <dbReference type="ChEBI" id="CHEBI:57540"/>
        <dbReference type="ChEBI" id="CHEBI:57945"/>
        <dbReference type="ChEBI" id="CHEBI:65315"/>
        <dbReference type="ChEBI" id="CHEBI:74447"/>
        <dbReference type="EC" id="2.1.1.74"/>
    </reaction>
</comment>
<evidence type="ECO:0000256" key="3">
    <source>
        <dbReference type="ARBA" id="ARBA00022603"/>
    </source>
</evidence>
<dbReference type="PANTHER" id="PTHR11806">
    <property type="entry name" value="GLUCOSE INHIBITED DIVISION PROTEIN A"/>
    <property type="match status" value="1"/>
</dbReference>
<dbReference type="OrthoDB" id="9803114at2"/>
<dbReference type="EMBL" id="AP012342">
    <property type="protein sequence ID" value="BAM06037.1"/>
    <property type="molecule type" value="Genomic_DNA"/>
</dbReference>
<feature type="binding site" evidence="10">
    <location>
        <begin position="15"/>
        <end position="20"/>
    </location>
    <ligand>
        <name>FAD</name>
        <dbReference type="ChEBI" id="CHEBI:57692"/>
    </ligand>
</feature>
<keyword evidence="6 10" id="KW-0819">tRNA processing</keyword>
<evidence type="ECO:0000256" key="8">
    <source>
        <dbReference type="ARBA" id="ARBA00022857"/>
    </source>
</evidence>
<keyword evidence="8 10" id="KW-0521">NADP</keyword>
<dbReference type="STRING" id="1162668.LFE_0315"/>
<dbReference type="AlphaFoldDB" id="I0IL88"/>
<proteinExistence type="inferred from homology"/>
<evidence type="ECO:0000259" key="11">
    <source>
        <dbReference type="Pfam" id="PF01134"/>
    </source>
</evidence>
<evidence type="ECO:0000256" key="6">
    <source>
        <dbReference type="ARBA" id="ARBA00022694"/>
    </source>
</evidence>
<dbReference type="InterPro" id="IPR002218">
    <property type="entry name" value="MnmG-rel"/>
</dbReference>